<evidence type="ECO:0000313" key="2">
    <source>
        <dbReference type="EMBL" id="MPN34099.1"/>
    </source>
</evidence>
<accession>A0A645H7N2</accession>
<evidence type="ECO:0000259" key="1">
    <source>
        <dbReference type="Pfam" id="PF13354"/>
    </source>
</evidence>
<dbReference type="AlphaFoldDB" id="A0A645H7N2"/>
<feature type="domain" description="Beta-lactamase class A catalytic" evidence="1">
    <location>
        <begin position="1"/>
        <end position="75"/>
    </location>
</feature>
<gene>
    <name evidence="2" type="ORF">SDC9_181592</name>
</gene>
<comment type="caution">
    <text evidence="2">The sequence shown here is derived from an EMBL/GenBank/DDBJ whole genome shotgun (WGS) entry which is preliminary data.</text>
</comment>
<dbReference type="Gene3D" id="3.40.710.10">
    <property type="entry name" value="DD-peptidase/beta-lactamase superfamily"/>
    <property type="match status" value="1"/>
</dbReference>
<dbReference type="InterPro" id="IPR045155">
    <property type="entry name" value="Beta-lactam_cat"/>
</dbReference>
<organism evidence="2">
    <name type="scientific">bioreactor metagenome</name>
    <dbReference type="NCBI Taxonomy" id="1076179"/>
    <lineage>
        <taxon>unclassified sequences</taxon>
        <taxon>metagenomes</taxon>
        <taxon>ecological metagenomes</taxon>
    </lineage>
</organism>
<dbReference type="GO" id="GO:0046677">
    <property type="term" value="P:response to antibiotic"/>
    <property type="evidence" value="ECO:0007669"/>
    <property type="project" value="InterPro"/>
</dbReference>
<dbReference type="GO" id="GO:0030655">
    <property type="term" value="P:beta-lactam antibiotic catabolic process"/>
    <property type="evidence" value="ECO:0007669"/>
    <property type="project" value="InterPro"/>
</dbReference>
<reference evidence="2" key="1">
    <citation type="submission" date="2019-08" db="EMBL/GenBank/DDBJ databases">
        <authorList>
            <person name="Kucharzyk K."/>
            <person name="Murdoch R.W."/>
            <person name="Higgins S."/>
            <person name="Loffler F."/>
        </authorList>
    </citation>
    <scope>NUCLEOTIDE SEQUENCE</scope>
</reference>
<dbReference type="GO" id="GO:0008800">
    <property type="term" value="F:beta-lactamase activity"/>
    <property type="evidence" value="ECO:0007669"/>
    <property type="project" value="InterPro"/>
</dbReference>
<dbReference type="PANTHER" id="PTHR35333:SF3">
    <property type="entry name" value="BETA-LACTAMASE-TYPE TRANSPEPTIDASE FOLD CONTAINING PROTEIN"/>
    <property type="match status" value="1"/>
</dbReference>
<sequence length="102" mass="11524">MLALLELIYRGDNVDGEYSARMLEILKKQQVTGRLQLYLPEEITVAHKTGDLDLLEHDVGIMHLPQCTCILCVLTHRTLSNKEGREIIGKIAKLVYDSYSAP</sequence>
<dbReference type="InterPro" id="IPR012338">
    <property type="entry name" value="Beta-lactam/transpept-like"/>
</dbReference>
<dbReference type="SUPFAM" id="SSF56601">
    <property type="entry name" value="beta-lactamase/transpeptidase-like"/>
    <property type="match status" value="1"/>
</dbReference>
<proteinExistence type="predicted"/>
<protein>
    <recommendedName>
        <fullName evidence="1">Beta-lactamase class A catalytic domain-containing protein</fullName>
    </recommendedName>
</protein>
<dbReference type="PANTHER" id="PTHR35333">
    <property type="entry name" value="BETA-LACTAMASE"/>
    <property type="match status" value="1"/>
</dbReference>
<dbReference type="Pfam" id="PF13354">
    <property type="entry name" value="Beta-lactamase2"/>
    <property type="match status" value="1"/>
</dbReference>
<dbReference type="InterPro" id="IPR000871">
    <property type="entry name" value="Beta-lactam_class-A"/>
</dbReference>
<name>A0A645H7N2_9ZZZZ</name>
<dbReference type="EMBL" id="VSSQ01086964">
    <property type="protein sequence ID" value="MPN34099.1"/>
    <property type="molecule type" value="Genomic_DNA"/>
</dbReference>